<gene>
    <name evidence="1" type="ORF">CJ229_004265</name>
</gene>
<accession>A0AAF0YJA3</accession>
<protein>
    <submittedName>
        <fullName evidence="1">Uncharacterized protein</fullName>
    </submittedName>
</protein>
<dbReference type="AlphaFoldDB" id="A0AAF0YJA3"/>
<proteinExistence type="predicted"/>
<dbReference type="EMBL" id="CP136964">
    <property type="protein sequence ID" value="WOS96928.1"/>
    <property type="molecule type" value="Genomic_DNA"/>
</dbReference>
<dbReference type="KEGG" id="nmy:CJ229_004265"/>
<evidence type="ECO:0000313" key="1">
    <source>
        <dbReference type="EMBL" id="WOS96928.1"/>
    </source>
</evidence>
<sequence>MELQLYFHNKEVELLPETVFEFLNSDQWFKNNINGLSRIFYETNSENVRDEGTPFVLTYNGTDYKGKIDKYVENRRLEFTIFGYDYIIKTMINIVPVESRSEVVISSVLETHSVSTLLKFGARKFSITKQLNDVIKPMY</sequence>
<organism evidence="1 2">
    <name type="scientific">Nosocomiicoccus massiliensis</name>
    <dbReference type="NCBI Taxonomy" id="1232430"/>
    <lineage>
        <taxon>Bacteria</taxon>
        <taxon>Bacillati</taxon>
        <taxon>Bacillota</taxon>
        <taxon>Bacilli</taxon>
        <taxon>Bacillales</taxon>
        <taxon>Staphylococcaceae</taxon>
        <taxon>Nosocomiicoccus</taxon>
    </lineage>
</organism>
<keyword evidence="2" id="KW-1185">Reference proteome</keyword>
<evidence type="ECO:0000313" key="2">
    <source>
        <dbReference type="Proteomes" id="UP000243626"/>
    </source>
</evidence>
<reference evidence="2" key="1">
    <citation type="submission" date="2017-09" db="EMBL/GenBank/DDBJ databases">
        <title>Bacterial strain isolated from the female urinary microbiota.</title>
        <authorList>
            <person name="Thomas-White K."/>
            <person name="Kumar N."/>
            <person name="Forster S."/>
            <person name="Putonti C."/>
            <person name="Lawley T."/>
            <person name="Wolfe A.J."/>
        </authorList>
    </citation>
    <scope>NUCLEOTIDE SEQUENCE [LARGE SCALE GENOMIC DNA]</scope>
    <source>
        <strain evidence="2">UMB0959</strain>
    </source>
</reference>
<dbReference type="RefSeq" id="WP_070623673.1">
    <property type="nucleotide sequence ID" value="NZ_CP136964.1"/>
</dbReference>
<dbReference type="Proteomes" id="UP000243626">
    <property type="component" value="Chromosome"/>
</dbReference>
<name>A0AAF0YJA3_9STAP</name>
<reference evidence="1 2" key="2">
    <citation type="submission" date="2023-10" db="EMBL/GenBank/DDBJ databases">
        <authorList>
            <person name="Choi B."/>
        </authorList>
    </citation>
    <scope>NUCLEOTIDE SEQUENCE [LARGE SCALE GENOMIC DNA]</scope>
    <source>
        <strain evidence="1 2">UMB0959</strain>
    </source>
</reference>